<keyword evidence="6" id="KW-1185">Reference proteome</keyword>
<dbReference type="Pfam" id="PF01753">
    <property type="entry name" value="zf-MYND"/>
    <property type="match status" value="1"/>
</dbReference>
<dbReference type="PANTHER" id="PTHR12298">
    <property type="entry name" value="PCDC2 PROGRAMMED CELL DEATH PROTEIN 2 -RELATED"/>
    <property type="match status" value="1"/>
</dbReference>
<dbReference type="SUPFAM" id="SSF144232">
    <property type="entry name" value="HIT/MYND zinc finger-like"/>
    <property type="match status" value="1"/>
</dbReference>
<feature type="domain" description="MYND-type" evidence="5">
    <location>
        <begin position="142"/>
        <end position="179"/>
    </location>
</feature>
<accession>A0A6P4ZMI6</accession>
<evidence type="ECO:0000256" key="2">
    <source>
        <dbReference type="ARBA" id="ARBA00022771"/>
    </source>
</evidence>
<evidence type="ECO:0000256" key="3">
    <source>
        <dbReference type="ARBA" id="ARBA00022833"/>
    </source>
</evidence>
<organism evidence="6 7">
    <name type="scientific">Branchiostoma belcheri</name>
    <name type="common">Amphioxus</name>
    <dbReference type="NCBI Taxonomy" id="7741"/>
    <lineage>
        <taxon>Eukaryota</taxon>
        <taxon>Metazoa</taxon>
        <taxon>Chordata</taxon>
        <taxon>Cephalochordata</taxon>
        <taxon>Leptocardii</taxon>
        <taxon>Amphioxiformes</taxon>
        <taxon>Branchiostomatidae</taxon>
        <taxon>Branchiostoma</taxon>
    </lineage>
</organism>
<dbReference type="PANTHER" id="PTHR12298:SF4">
    <property type="entry name" value="PROGRAMMED CELL DEATH PROTEIN 2"/>
    <property type="match status" value="1"/>
</dbReference>
<evidence type="ECO:0000259" key="5">
    <source>
        <dbReference type="PROSITE" id="PS50865"/>
    </source>
</evidence>
<gene>
    <name evidence="7" type="primary">LOC109483781</name>
</gene>
<dbReference type="AlphaFoldDB" id="A0A6P4ZMI6"/>
<dbReference type="PROSITE" id="PS50865">
    <property type="entry name" value="ZF_MYND_2"/>
    <property type="match status" value="1"/>
</dbReference>
<sequence length="372" mass="42007">MAESTREEKSSSVDLGFVEETDSWRLLSRFFPSKVGGKPAWLDLLSVPTACELACGVCGKPTVFLLQVYSPRTEQATCFHRTVFVFCCRDPACHTANSSACFRIHRSQLPRQNDFYDFEPPDEDTPPPEAEVWQAEKVWNLCCVCGCGGGKACSRCHQVRYCGKEHQVLDWKAGHKAACGAEDSSLPTAHVQLLFPEFDLVTEAEDWREETEGAGKDEEEKLRECEEYMRQLRQTQEGAGGSGLKEKDLEAAARQETEEDQQFSVFRRRVRKEPEQVLRYDLGGVPLWVSRQHVPSTEDIPDCTCGAPRQFEFQVMPQLLNYLQVDSLKESIDWGTLAVYTCVNSCDVGKAYHPEFLWKQNYSETALTGASV</sequence>
<dbReference type="OrthoDB" id="443682at2759"/>
<dbReference type="GeneID" id="109483781"/>
<keyword evidence="1" id="KW-0479">Metal-binding</keyword>
<dbReference type="InterPro" id="IPR007320">
    <property type="entry name" value="PDCD2_C"/>
</dbReference>
<name>A0A6P4ZMI6_BRABE</name>
<keyword evidence="2 4" id="KW-0863">Zinc-finger</keyword>
<keyword evidence="3" id="KW-0862">Zinc</keyword>
<evidence type="ECO:0000313" key="7">
    <source>
        <dbReference type="RefSeq" id="XP_019642435.1"/>
    </source>
</evidence>
<protein>
    <submittedName>
        <fullName evidence="7">Programmed cell death protein 2-like</fullName>
    </submittedName>
</protein>
<evidence type="ECO:0000256" key="1">
    <source>
        <dbReference type="ARBA" id="ARBA00022723"/>
    </source>
</evidence>
<dbReference type="GO" id="GO:0005737">
    <property type="term" value="C:cytoplasm"/>
    <property type="evidence" value="ECO:0007669"/>
    <property type="project" value="InterPro"/>
</dbReference>
<evidence type="ECO:0000256" key="4">
    <source>
        <dbReference type="PROSITE-ProRule" id="PRU00134"/>
    </source>
</evidence>
<dbReference type="InterPro" id="IPR002893">
    <property type="entry name" value="Znf_MYND"/>
</dbReference>
<reference evidence="7" key="1">
    <citation type="submission" date="2025-08" db="UniProtKB">
        <authorList>
            <consortium name="RefSeq"/>
        </authorList>
    </citation>
    <scope>IDENTIFICATION</scope>
    <source>
        <tissue evidence="7">Gonad</tissue>
    </source>
</reference>
<dbReference type="KEGG" id="bbel:109483781"/>
<evidence type="ECO:0000313" key="6">
    <source>
        <dbReference type="Proteomes" id="UP000515135"/>
    </source>
</evidence>
<proteinExistence type="predicted"/>
<dbReference type="Gene3D" id="6.10.140.2220">
    <property type="match status" value="1"/>
</dbReference>
<dbReference type="Proteomes" id="UP000515135">
    <property type="component" value="Unplaced"/>
</dbReference>
<dbReference type="PROSITE" id="PS01360">
    <property type="entry name" value="ZF_MYND_1"/>
    <property type="match status" value="1"/>
</dbReference>
<dbReference type="Pfam" id="PF04194">
    <property type="entry name" value="PDCD2_C"/>
    <property type="match status" value="1"/>
</dbReference>
<dbReference type="GO" id="GO:0005634">
    <property type="term" value="C:nucleus"/>
    <property type="evidence" value="ECO:0007669"/>
    <property type="project" value="TreeGrafter"/>
</dbReference>
<dbReference type="GO" id="GO:0008270">
    <property type="term" value="F:zinc ion binding"/>
    <property type="evidence" value="ECO:0007669"/>
    <property type="project" value="UniProtKB-KW"/>
</dbReference>
<dbReference type="RefSeq" id="XP_019642435.1">
    <property type="nucleotide sequence ID" value="XM_019786876.1"/>
</dbReference>